<dbReference type="FunFam" id="3.40.50.150:FF:000053">
    <property type="entry name" value="Release factor glutamine methyltransferase"/>
    <property type="match status" value="1"/>
</dbReference>
<evidence type="ECO:0000256" key="3">
    <source>
        <dbReference type="ARBA" id="ARBA00022691"/>
    </source>
</evidence>
<evidence type="ECO:0000313" key="8">
    <source>
        <dbReference type="EMBL" id="RDV27573.1"/>
    </source>
</evidence>
<dbReference type="Pfam" id="PF17827">
    <property type="entry name" value="PrmC_N"/>
    <property type="match status" value="1"/>
</dbReference>
<feature type="binding site" evidence="5">
    <location>
        <position position="140"/>
    </location>
    <ligand>
        <name>S-adenosyl-L-methionine</name>
        <dbReference type="ChEBI" id="CHEBI:59789"/>
    </ligand>
</feature>
<dbReference type="RefSeq" id="WP_115592472.1">
    <property type="nucleotide sequence ID" value="NZ_QRHA01000003.1"/>
</dbReference>
<comment type="caution">
    <text evidence="8">The sequence shown here is derived from an EMBL/GenBank/DDBJ whole genome shotgun (WGS) entry which is preliminary data.</text>
</comment>
<evidence type="ECO:0000256" key="2">
    <source>
        <dbReference type="ARBA" id="ARBA00022679"/>
    </source>
</evidence>
<dbReference type="GO" id="GO:0032259">
    <property type="term" value="P:methylation"/>
    <property type="evidence" value="ECO:0007669"/>
    <property type="project" value="UniProtKB-KW"/>
</dbReference>
<comment type="catalytic activity">
    <reaction evidence="4 5">
        <text>L-glutaminyl-[peptide chain release factor] + S-adenosyl-L-methionine = N(5)-methyl-L-glutaminyl-[peptide chain release factor] + S-adenosyl-L-homocysteine + H(+)</text>
        <dbReference type="Rhea" id="RHEA:42896"/>
        <dbReference type="Rhea" id="RHEA-COMP:10271"/>
        <dbReference type="Rhea" id="RHEA-COMP:10272"/>
        <dbReference type="ChEBI" id="CHEBI:15378"/>
        <dbReference type="ChEBI" id="CHEBI:30011"/>
        <dbReference type="ChEBI" id="CHEBI:57856"/>
        <dbReference type="ChEBI" id="CHEBI:59789"/>
        <dbReference type="ChEBI" id="CHEBI:61891"/>
        <dbReference type="EC" id="2.1.1.297"/>
    </reaction>
</comment>
<dbReference type="NCBIfam" id="TIGR03534">
    <property type="entry name" value="RF_mod_PrmC"/>
    <property type="match status" value="1"/>
</dbReference>
<evidence type="ECO:0000259" key="6">
    <source>
        <dbReference type="Pfam" id="PF13847"/>
    </source>
</evidence>
<dbReference type="HAMAP" id="MF_02126">
    <property type="entry name" value="RF_methyltr_PrmC"/>
    <property type="match status" value="1"/>
</dbReference>
<dbReference type="InterPro" id="IPR040758">
    <property type="entry name" value="PrmC_N"/>
</dbReference>
<keyword evidence="3 5" id="KW-0949">S-adenosyl-L-methionine</keyword>
<organism evidence="8 9">
    <name type="scientific">Alteromonas aestuariivivens</name>
    <dbReference type="NCBI Taxonomy" id="1938339"/>
    <lineage>
        <taxon>Bacteria</taxon>
        <taxon>Pseudomonadati</taxon>
        <taxon>Pseudomonadota</taxon>
        <taxon>Gammaproteobacteria</taxon>
        <taxon>Alteromonadales</taxon>
        <taxon>Alteromonadaceae</taxon>
        <taxon>Alteromonas/Salinimonas group</taxon>
        <taxon>Alteromonas</taxon>
    </lineage>
</organism>
<feature type="binding site" evidence="5">
    <location>
        <position position="168"/>
    </location>
    <ligand>
        <name>S-adenosyl-L-methionine</name>
        <dbReference type="ChEBI" id="CHEBI:59789"/>
    </ligand>
</feature>
<accession>A0A3D8MD15</accession>
<dbReference type="GO" id="GO:0102559">
    <property type="term" value="F:peptide chain release factor N(5)-glutamine methyltransferase activity"/>
    <property type="evidence" value="ECO:0007669"/>
    <property type="project" value="UniProtKB-EC"/>
</dbReference>
<dbReference type="InterPro" id="IPR019874">
    <property type="entry name" value="RF_methyltr_PrmC"/>
</dbReference>
<dbReference type="PANTHER" id="PTHR18895:SF74">
    <property type="entry name" value="MTRF1L RELEASE FACTOR GLUTAMINE METHYLTRANSFERASE"/>
    <property type="match status" value="1"/>
</dbReference>
<evidence type="ECO:0000256" key="1">
    <source>
        <dbReference type="ARBA" id="ARBA00022603"/>
    </source>
</evidence>
<comment type="similarity">
    <text evidence="5">Belongs to the protein N5-glutamine methyltransferase family. PrmC subfamily.</text>
</comment>
<dbReference type="Gene3D" id="1.10.8.10">
    <property type="entry name" value="DNA helicase RuvA subunit, C-terminal domain"/>
    <property type="match status" value="1"/>
</dbReference>
<dbReference type="InterPro" id="IPR025714">
    <property type="entry name" value="Methyltranfer_dom"/>
</dbReference>
<dbReference type="Gene3D" id="3.40.50.150">
    <property type="entry name" value="Vaccinia Virus protein VP39"/>
    <property type="match status" value="1"/>
</dbReference>
<keyword evidence="2 5" id="KW-0808">Transferase</keyword>
<sequence length="279" mass="30229">MRIDQALAWACDQLSGGESPQVDARIMLASVLEQSQTYLFTWPDKILSAAQLECFQKNVERRLAGEPVAYITGTQGFWSLNLKVSTATLIPRPETELLVELALALNLPTGADICDLGTGTGAIALAIASERPDCNLIGVDVVEEAVQLAMLNARLNGISNARFLHSHWFSALEGLKFDLLVSNPPYVESGSEYLSQGDVRFEPASALTSGKDGMDDIRHIVSQAVAFLKPRGWLLIEHGYAQGAAIRAELAQGGFEKIETRQDLNGLDRVTLGCLKSCV</sequence>
<protein>
    <recommendedName>
        <fullName evidence="5">Release factor glutamine methyltransferase</fullName>
        <shortName evidence="5">RF MTase</shortName>
        <ecNumber evidence="5">2.1.1.297</ecNumber>
    </recommendedName>
    <alternativeName>
        <fullName evidence="5">N5-glutamine methyltransferase PrmC</fullName>
    </alternativeName>
    <alternativeName>
        <fullName evidence="5">Protein-(glutamine-N5) MTase PrmC</fullName>
    </alternativeName>
    <alternativeName>
        <fullName evidence="5">Protein-glutamine N-methyltransferase PrmC</fullName>
    </alternativeName>
</protein>
<dbReference type="InterPro" id="IPR002052">
    <property type="entry name" value="DNA_methylase_N6_adenine_CS"/>
</dbReference>
<comment type="function">
    <text evidence="5">Methylates the class 1 translation termination release factors RF1/PrfA and RF2/PrfB on the glutamine residue of the universally conserved GGQ motif.</text>
</comment>
<dbReference type="InterPro" id="IPR004556">
    <property type="entry name" value="HemK-like"/>
</dbReference>
<feature type="domain" description="Methyltransferase" evidence="6">
    <location>
        <begin position="110"/>
        <end position="246"/>
    </location>
</feature>
<dbReference type="GO" id="GO:0003676">
    <property type="term" value="F:nucleic acid binding"/>
    <property type="evidence" value="ECO:0007669"/>
    <property type="project" value="InterPro"/>
</dbReference>
<evidence type="ECO:0000256" key="5">
    <source>
        <dbReference type="HAMAP-Rule" id="MF_02126"/>
    </source>
</evidence>
<dbReference type="NCBIfam" id="TIGR00536">
    <property type="entry name" value="hemK_fam"/>
    <property type="match status" value="1"/>
</dbReference>
<feature type="binding site" evidence="5">
    <location>
        <begin position="117"/>
        <end position="121"/>
    </location>
    <ligand>
        <name>S-adenosyl-L-methionine</name>
        <dbReference type="ChEBI" id="CHEBI:59789"/>
    </ligand>
</feature>
<feature type="domain" description="Release factor glutamine methyltransferase N-terminal" evidence="7">
    <location>
        <begin position="5"/>
        <end position="73"/>
    </location>
</feature>
<dbReference type="CDD" id="cd02440">
    <property type="entry name" value="AdoMet_MTases"/>
    <property type="match status" value="1"/>
</dbReference>
<evidence type="ECO:0000259" key="7">
    <source>
        <dbReference type="Pfam" id="PF17827"/>
    </source>
</evidence>
<dbReference type="PANTHER" id="PTHR18895">
    <property type="entry name" value="HEMK METHYLTRANSFERASE"/>
    <property type="match status" value="1"/>
</dbReference>
<name>A0A3D8MD15_9ALTE</name>
<keyword evidence="1 5" id="KW-0489">Methyltransferase</keyword>
<dbReference type="EMBL" id="QRHA01000003">
    <property type="protein sequence ID" value="RDV27573.1"/>
    <property type="molecule type" value="Genomic_DNA"/>
</dbReference>
<proteinExistence type="inferred from homology"/>
<feature type="binding site" evidence="5">
    <location>
        <position position="183"/>
    </location>
    <ligand>
        <name>S-adenosyl-L-methionine</name>
        <dbReference type="ChEBI" id="CHEBI:59789"/>
    </ligand>
</feature>
<dbReference type="InterPro" id="IPR029063">
    <property type="entry name" value="SAM-dependent_MTases_sf"/>
</dbReference>
<gene>
    <name evidence="5 8" type="primary">prmC</name>
    <name evidence="8" type="ORF">DXV75_05980</name>
</gene>
<dbReference type="EC" id="2.1.1.297" evidence="5"/>
<reference evidence="9" key="1">
    <citation type="submission" date="2018-08" db="EMBL/GenBank/DDBJ databases">
        <authorList>
            <person name="Zhang J."/>
            <person name="Du Z.-J."/>
        </authorList>
    </citation>
    <scope>NUCLEOTIDE SEQUENCE [LARGE SCALE GENOMIC DNA]</scope>
    <source>
        <strain evidence="9">KCTC 52655</strain>
    </source>
</reference>
<dbReference type="AlphaFoldDB" id="A0A3D8MD15"/>
<evidence type="ECO:0000256" key="4">
    <source>
        <dbReference type="ARBA" id="ARBA00048391"/>
    </source>
</evidence>
<keyword evidence="9" id="KW-1185">Reference proteome</keyword>
<dbReference type="PROSITE" id="PS00092">
    <property type="entry name" value="N6_MTASE"/>
    <property type="match status" value="1"/>
</dbReference>
<dbReference type="SUPFAM" id="SSF53335">
    <property type="entry name" value="S-adenosyl-L-methionine-dependent methyltransferases"/>
    <property type="match status" value="1"/>
</dbReference>
<dbReference type="OrthoDB" id="9800643at2"/>
<dbReference type="Proteomes" id="UP000256561">
    <property type="component" value="Unassembled WGS sequence"/>
</dbReference>
<dbReference type="Pfam" id="PF13847">
    <property type="entry name" value="Methyltransf_31"/>
    <property type="match status" value="1"/>
</dbReference>
<feature type="binding site" evidence="5">
    <location>
        <begin position="183"/>
        <end position="186"/>
    </location>
    <ligand>
        <name>substrate</name>
    </ligand>
</feature>
<evidence type="ECO:0000313" key="9">
    <source>
        <dbReference type="Proteomes" id="UP000256561"/>
    </source>
</evidence>
<dbReference type="InterPro" id="IPR050320">
    <property type="entry name" value="N5-glutamine_MTase"/>
</dbReference>